<dbReference type="RefSeq" id="WP_050940453.1">
    <property type="nucleotide sequence ID" value="NZ_CANMKW010000001.1"/>
</dbReference>
<dbReference type="EMBL" id="CP014039">
    <property type="protein sequence ID" value="AMG01334.1"/>
    <property type="molecule type" value="Genomic_DNA"/>
</dbReference>
<organism evidence="1 2">
    <name type="scientific">Vibrio harveyi</name>
    <name type="common">Beneckea harveyi</name>
    <dbReference type="NCBI Taxonomy" id="669"/>
    <lineage>
        <taxon>Bacteria</taxon>
        <taxon>Pseudomonadati</taxon>
        <taxon>Pseudomonadota</taxon>
        <taxon>Gammaproteobacteria</taxon>
        <taxon>Vibrionales</taxon>
        <taxon>Vibrionaceae</taxon>
        <taxon>Vibrio</taxon>
    </lineage>
</organism>
<dbReference type="Proteomes" id="UP000067422">
    <property type="component" value="Chromosome 2"/>
</dbReference>
<evidence type="ECO:0000313" key="2">
    <source>
        <dbReference type="Proteomes" id="UP000067422"/>
    </source>
</evidence>
<accession>A0ABM5Y703</accession>
<gene>
    <name evidence="1" type="ORF">AL538_27155</name>
</gene>
<sequence length="67" mass="7748">MGKPSMNEIEQRLQALDKSMIDIHEALQSLNRQERSHQVMCIVASKLLYRPCEVSIQQVKHLLESQS</sequence>
<reference evidence="1" key="1">
    <citation type="submission" date="2018-01" db="EMBL/GenBank/DDBJ databases">
        <title>FDA dAtabase for Regulatory Grade micrObial Sequences (FDA-ARGOS): Supporting development and validation of Infectious Disease Dx tests.</title>
        <authorList>
            <person name="Hoffmann M."/>
            <person name="Allard M."/>
            <person name="Evans P."/>
            <person name="Brown E."/>
            <person name="Tallon L."/>
            <person name="Sadzewicz L."/>
            <person name="Sengamalay N."/>
            <person name="Ott S."/>
            <person name="Godinez A."/>
            <person name="Nagaraj S."/>
            <person name="Vyas G."/>
            <person name="Aluvathingal J."/>
            <person name="Nadendla S."/>
            <person name="Geyer C."/>
            <person name="Sichtig H."/>
        </authorList>
    </citation>
    <scope>NUCLEOTIDE SEQUENCE</scope>
    <source>
        <strain evidence="1">FDAARGOS_107</strain>
    </source>
</reference>
<protein>
    <submittedName>
        <fullName evidence="1">Uncharacterized protein</fullName>
    </submittedName>
</protein>
<keyword evidence="2" id="KW-1185">Reference proteome</keyword>
<proteinExistence type="predicted"/>
<evidence type="ECO:0000313" key="1">
    <source>
        <dbReference type="EMBL" id="AMG01334.1"/>
    </source>
</evidence>
<name>A0ABM5Y703_VIBHA</name>